<dbReference type="KEGG" id="ttu:TERTU_0139"/>
<protein>
    <submittedName>
        <fullName evidence="1">Uncharacterized protein</fullName>
    </submittedName>
</protein>
<sequence length="60" mass="7014">MLKVDKWPMPDCDSRFALAGEFPGLKLTCARTIVVRRKRQCQRIMIEKTMILVGKARNRH</sequence>
<keyword evidence="2" id="KW-1185">Reference proteome</keyword>
<dbReference type="STRING" id="377629.TERTU_0139"/>
<dbReference type="AlphaFoldDB" id="C5BLC5"/>
<accession>C5BLC5</accession>
<evidence type="ECO:0000313" key="2">
    <source>
        <dbReference type="Proteomes" id="UP000009080"/>
    </source>
</evidence>
<dbReference type="Proteomes" id="UP000009080">
    <property type="component" value="Chromosome"/>
</dbReference>
<proteinExistence type="predicted"/>
<reference evidence="1 2" key="1">
    <citation type="journal article" date="2009" name="PLoS ONE">
        <title>The complete genome of Teredinibacter turnerae T7901: an intracellular endosymbiont of marine wood-boring bivalves (shipworms).</title>
        <authorList>
            <person name="Yang J.C."/>
            <person name="Madupu R."/>
            <person name="Durkin A.S."/>
            <person name="Ekborg N.A."/>
            <person name="Pedamallu C.S."/>
            <person name="Hostetler J.B."/>
            <person name="Radune D."/>
            <person name="Toms B.S."/>
            <person name="Henrissat B."/>
            <person name="Coutinho P.M."/>
            <person name="Schwarz S."/>
            <person name="Field L."/>
            <person name="Trindade-Silva A.E."/>
            <person name="Soares C.A.G."/>
            <person name="Elshahawi S."/>
            <person name="Hanora A."/>
            <person name="Schmidt E.W."/>
            <person name="Haygood M.G."/>
            <person name="Posfai J."/>
            <person name="Benner J."/>
            <person name="Madinger C."/>
            <person name="Nove J."/>
            <person name="Anton B."/>
            <person name="Chaudhary K."/>
            <person name="Foster J."/>
            <person name="Holman A."/>
            <person name="Kumar S."/>
            <person name="Lessard P.A."/>
            <person name="Luyten Y.A."/>
            <person name="Slatko B."/>
            <person name="Wood N."/>
            <person name="Wu B."/>
            <person name="Teplitski M."/>
            <person name="Mougous J.D."/>
            <person name="Ward N."/>
            <person name="Eisen J.A."/>
            <person name="Badger J.H."/>
            <person name="Distel D.L."/>
        </authorList>
    </citation>
    <scope>NUCLEOTIDE SEQUENCE [LARGE SCALE GENOMIC DNA]</scope>
    <source>
        <strain evidence="2">ATCC 39867 / T7901</strain>
    </source>
</reference>
<organism evidence="1 2">
    <name type="scientific">Teredinibacter turnerae (strain ATCC 39867 / T7901)</name>
    <dbReference type="NCBI Taxonomy" id="377629"/>
    <lineage>
        <taxon>Bacteria</taxon>
        <taxon>Pseudomonadati</taxon>
        <taxon>Pseudomonadota</taxon>
        <taxon>Gammaproteobacteria</taxon>
        <taxon>Cellvibrionales</taxon>
        <taxon>Cellvibrionaceae</taxon>
        <taxon>Teredinibacter</taxon>
    </lineage>
</organism>
<dbReference type="EMBL" id="CP001614">
    <property type="protein sequence ID" value="ACR11805.1"/>
    <property type="molecule type" value="Genomic_DNA"/>
</dbReference>
<dbReference type="HOGENOM" id="CLU_2940277_0_0_6"/>
<evidence type="ECO:0000313" key="1">
    <source>
        <dbReference type="EMBL" id="ACR11805.1"/>
    </source>
</evidence>
<name>C5BLC5_TERTT</name>
<gene>
    <name evidence="1" type="ordered locus">TERTU_0139</name>
</gene>